<name>A0ABX8WNZ8_9GAMM</name>
<protein>
    <recommendedName>
        <fullName evidence="4">Thioredoxin domain-containing protein</fullName>
    </recommendedName>
</protein>
<dbReference type="RefSeq" id="WP_220379760.1">
    <property type="nucleotide sequence ID" value="NZ_CP080544.1"/>
</dbReference>
<keyword evidence="3" id="KW-1185">Reference proteome</keyword>
<keyword evidence="1" id="KW-0472">Membrane</keyword>
<keyword evidence="1" id="KW-1133">Transmembrane helix</keyword>
<organism evidence="2 3">
    <name type="scientific">Lysobacter soyae</name>
    <dbReference type="NCBI Taxonomy" id="2764185"/>
    <lineage>
        <taxon>Bacteria</taxon>
        <taxon>Pseudomonadati</taxon>
        <taxon>Pseudomonadota</taxon>
        <taxon>Gammaproteobacteria</taxon>
        <taxon>Lysobacterales</taxon>
        <taxon>Lysobacteraceae</taxon>
        <taxon>Lysobacter</taxon>
    </lineage>
</organism>
<dbReference type="InterPro" id="IPR036249">
    <property type="entry name" value="Thioredoxin-like_sf"/>
</dbReference>
<reference evidence="2 3" key="1">
    <citation type="submission" date="2021-08" db="EMBL/GenBank/DDBJ databases">
        <title>Lysobacter sp. strain CJ11 Genome sequencing and assembly.</title>
        <authorList>
            <person name="Kim I."/>
        </authorList>
    </citation>
    <scope>NUCLEOTIDE SEQUENCE [LARGE SCALE GENOMIC DNA]</scope>
    <source>
        <strain evidence="2 3">CJ11</strain>
    </source>
</reference>
<evidence type="ECO:0000313" key="3">
    <source>
        <dbReference type="Proteomes" id="UP000824755"/>
    </source>
</evidence>
<gene>
    <name evidence="2" type="ORF">H8L67_10295</name>
</gene>
<accession>A0ABX8WNZ8</accession>
<evidence type="ECO:0008006" key="4">
    <source>
        <dbReference type="Google" id="ProtNLM"/>
    </source>
</evidence>
<keyword evidence="1" id="KW-0812">Transmembrane</keyword>
<sequence>MNSQEPRLTTTARNKRTLTIVAVAFLGSFLLAGILRYSGWRPEGLKAKGELLQPAVDAHLLQPKLADGTAYPWNPIERKWRILVVPSDNCADKCTALANQLDTLWQILGKDAPRVDLLWWAAVPEGAPAASHPRALQADPALLAKLPRANDPAGPVTYILDPNGFVVLRYKPGTDPGDIRTDLSRLLKLR</sequence>
<dbReference type="SUPFAM" id="SSF52833">
    <property type="entry name" value="Thioredoxin-like"/>
    <property type="match status" value="1"/>
</dbReference>
<feature type="transmembrane region" description="Helical" evidence="1">
    <location>
        <begin position="20"/>
        <end position="38"/>
    </location>
</feature>
<evidence type="ECO:0000313" key="2">
    <source>
        <dbReference type="EMBL" id="QYR52940.1"/>
    </source>
</evidence>
<evidence type="ECO:0000256" key="1">
    <source>
        <dbReference type="SAM" id="Phobius"/>
    </source>
</evidence>
<dbReference type="Proteomes" id="UP000824755">
    <property type="component" value="Chromosome"/>
</dbReference>
<dbReference type="EMBL" id="CP080544">
    <property type="protein sequence ID" value="QYR52940.1"/>
    <property type="molecule type" value="Genomic_DNA"/>
</dbReference>
<proteinExistence type="predicted"/>